<dbReference type="PANTHER" id="PTHR42208:SF1">
    <property type="entry name" value="HEAVY METAL TRANSPORTER"/>
    <property type="match status" value="1"/>
</dbReference>
<dbReference type="InterPro" id="IPR036163">
    <property type="entry name" value="HMA_dom_sf"/>
</dbReference>
<comment type="caution">
    <text evidence="3">The sequence shown here is derived from an EMBL/GenBank/DDBJ whole genome shotgun (WGS) entry which is preliminary data.</text>
</comment>
<sequence>MLKKTTLTITGMHCVGCKNLIESEVSSLPGVKSIVFDHKNDSAVIEYDEEKTDLAKIIPEIEKLNYKVKHETNEHKHEINETNNAKETKNSLRYLILFVAFVLIGYFIINHFGGFELLGKLNEGHVAYSLLFIIGVLAGFHCVGMCGGLVLAYSTANANNEKKKSLIPHLEYNTGRIISYTIIGGILGGIGSFFGINPIFTGVILILASIFMVLMGLSFLTDYKILKKIKLNTPAFIAKYLYQNKQNKKPKGPFIIGLLTGFMPCGPLQAMQLYALAQGDMLRGVLSMAVYALGTTIVMFAFGAVINTIKTQNISKLLKFSGAFIIILGIMMANRGLANFGINFMSSAKTESQTITNVDNKDFQEIKMDLTYSGYVPNTLYIKKDIPVRWIINVKQMTGCTDAIMIESLGIKKDLQYGENIIEFTPPANVKEIKFSCWMRMVWGKFVVGDEGSSKQPDEYNEARVSGDTGTYNAVCSASGCGCTK</sequence>
<evidence type="ECO:0000313" key="3">
    <source>
        <dbReference type="EMBL" id="KKQ70565.1"/>
    </source>
</evidence>
<accession>A0A0G0K529</accession>
<feature type="domain" description="HMA" evidence="2">
    <location>
        <begin position="3"/>
        <end position="69"/>
    </location>
</feature>
<feature type="transmembrane region" description="Helical" evidence="1">
    <location>
        <begin position="177"/>
        <end position="196"/>
    </location>
</feature>
<dbReference type="EMBL" id="LBUU01000004">
    <property type="protein sequence ID" value="KKQ70565.1"/>
    <property type="molecule type" value="Genomic_DNA"/>
</dbReference>
<evidence type="ECO:0000256" key="1">
    <source>
        <dbReference type="SAM" id="Phobius"/>
    </source>
</evidence>
<dbReference type="Gene3D" id="3.30.70.100">
    <property type="match status" value="1"/>
</dbReference>
<keyword evidence="1" id="KW-0812">Transmembrane</keyword>
<dbReference type="SUPFAM" id="SSF55008">
    <property type="entry name" value="HMA, heavy metal-associated domain"/>
    <property type="match status" value="1"/>
</dbReference>
<dbReference type="InterPro" id="IPR008972">
    <property type="entry name" value="Cupredoxin"/>
</dbReference>
<dbReference type="CDD" id="cd00371">
    <property type="entry name" value="HMA"/>
    <property type="match status" value="1"/>
</dbReference>
<dbReference type="Gene3D" id="2.60.40.420">
    <property type="entry name" value="Cupredoxins - blue copper proteins"/>
    <property type="match status" value="1"/>
</dbReference>
<dbReference type="InterPro" id="IPR039447">
    <property type="entry name" value="UreH-like_TM_dom"/>
</dbReference>
<keyword evidence="1" id="KW-0472">Membrane</keyword>
<name>A0A0G0K529_9BACT</name>
<gene>
    <name evidence="3" type="ORF">US91_C0004G0050</name>
</gene>
<reference evidence="3 4" key="1">
    <citation type="journal article" date="2015" name="Nature">
        <title>rRNA introns, odd ribosomes, and small enigmatic genomes across a large radiation of phyla.</title>
        <authorList>
            <person name="Brown C.T."/>
            <person name="Hug L.A."/>
            <person name="Thomas B.C."/>
            <person name="Sharon I."/>
            <person name="Castelle C.J."/>
            <person name="Singh A."/>
            <person name="Wilkins M.J."/>
            <person name="Williams K.H."/>
            <person name="Banfield J.F."/>
        </authorList>
    </citation>
    <scope>NUCLEOTIDE SEQUENCE [LARGE SCALE GENOMIC DNA]</scope>
</reference>
<dbReference type="GO" id="GO:0046872">
    <property type="term" value="F:metal ion binding"/>
    <property type="evidence" value="ECO:0007669"/>
    <property type="project" value="InterPro"/>
</dbReference>
<dbReference type="InterPro" id="IPR006121">
    <property type="entry name" value="HMA_dom"/>
</dbReference>
<protein>
    <recommendedName>
        <fullName evidence="2">HMA domain-containing protein</fullName>
    </recommendedName>
</protein>
<feature type="transmembrane region" description="Helical" evidence="1">
    <location>
        <begin position="202"/>
        <end position="220"/>
    </location>
</feature>
<dbReference type="Proteomes" id="UP000034022">
    <property type="component" value="Unassembled WGS sequence"/>
</dbReference>
<dbReference type="Pfam" id="PF00403">
    <property type="entry name" value="HMA"/>
    <property type="match status" value="1"/>
</dbReference>
<dbReference type="PATRIC" id="fig|1618638.3.peg.526"/>
<feature type="transmembrane region" description="Helical" evidence="1">
    <location>
        <begin position="281"/>
        <end position="305"/>
    </location>
</feature>
<dbReference type="AlphaFoldDB" id="A0A0G0K529"/>
<dbReference type="PANTHER" id="PTHR42208">
    <property type="entry name" value="HEAVY METAL TRANSPORTER-RELATED"/>
    <property type="match status" value="1"/>
</dbReference>
<feature type="transmembrane region" description="Helical" evidence="1">
    <location>
        <begin position="317"/>
        <end position="337"/>
    </location>
</feature>
<proteinExistence type="predicted"/>
<evidence type="ECO:0000259" key="2">
    <source>
        <dbReference type="PROSITE" id="PS50846"/>
    </source>
</evidence>
<dbReference type="PROSITE" id="PS50846">
    <property type="entry name" value="HMA_2"/>
    <property type="match status" value="1"/>
</dbReference>
<evidence type="ECO:0000313" key="4">
    <source>
        <dbReference type="Proteomes" id="UP000034022"/>
    </source>
</evidence>
<feature type="transmembrane region" description="Helical" evidence="1">
    <location>
        <begin position="129"/>
        <end position="156"/>
    </location>
</feature>
<feature type="transmembrane region" description="Helical" evidence="1">
    <location>
        <begin position="254"/>
        <end position="275"/>
    </location>
</feature>
<dbReference type="Pfam" id="PF13386">
    <property type="entry name" value="DsbD_2"/>
    <property type="match status" value="1"/>
</dbReference>
<keyword evidence="1" id="KW-1133">Transmembrane helix</keyword>
<organism evidence="3 4">
    <name type="scientific">Candidatus Falkowbacteria bacterium GW2011_GWE1_38_31</name>
    <dbReference type="NCBI Taxonomy" id="1618638"/>
    <lineage>
        <taxon>Bacteria</taxon>
        <taxon>Candidatus Falkowiibacteriota</taxon>
    </lineage>
</organism>
<feature type="transmembrane region" description="Helical" evidence="1">
    <location>
        <begin position="92"/>
        <end position="109"/>
    </location>
</feature>